<dbReference type="SUPFAM" id="SSF48726">
    <property type="entry name" value="Immunoglobulin"/>
    <property type="match status" value="2"/>
</dbReference>
<dbReference type="GO" id="GO:0038024">
    <property type="term" value="F:cargo receptor activity"/>
    <property type="evidence" value="ECO:0007669"/>
    <property type="project" value="Ensembl"/>
</dbReference>
<dbReference type="InterPro" id="IPR013783">
    <property type="entry name" value="Ig-like_fold"/>
</dbReference>
<dbReference type="InterPro" id="IPR003599">
    <property type="entry name" value="Ig_sub"/>
</dbReference>
<keyword evidence="4" id="KW-0430">Lectin</keyword>
<keyword evidence="2" id="KW-0812">Transmembrane</keyword>
<dbReference type="Gene3D" id="2.60.40.10">
    <property type="entry name" value="Immunoglobulins"/>
    <property type="match status" value="2"/>
</dbReference>
<dbReference type="PANTHER" id="PTHR12035">
    <property type="entry name" value="SIALIC ACID BINDING IMMUNOGLOBULIN-LIKE LECTIN"/>
    <property type="match status" value="1"/>
</dbReference>
<comment type="subcellular location">
    <subcellularLocation>
        <location evidence="1">Membrane</location>
        <topology evidence="1">Single-pass type I membrane protein</topology>
    </subcellularLocation>
</comment>
<keyword evidence="8" id="KW-1015">Disulfide bond</keyword>
<evidence type="ECO:0000256" key="1">
    <source>
        <dbReference type="ARBA" id="ARBA00004479"/>
    </source>
</evidence>
<dbReference type="PANTHER" id="PTHR12035:SF137">
    <property type="entry name" value="SIALIC ACID BINDING IG-LIKE LECTIN H"/>
    <property type="match status" value="1"/>
</dbReference>
<dbReference type="GO" id="GO:0048029">
    <property type="term" value="F:monosaccharide binding"/>
    <property type="evidence" value="ECO:0007669"/>
    <property type="project" value="UniProtKB-ARBA"/>
</dbReference>
<feature type="signal peptide" evidence="12">
    <location>
        <begin position="1"/>
        <end position="18"/>
    </location>
</feature>
<evidence type="ECO:0000256" key="7">
    <source>
        <dbReference type="ARBA" id="ARBA00023136"/>
    </source>
</evidence>
<feature type="domain" description="Ig-like" evidence="13">
    <location>
        <begin position="151"/>
        <end position="234"/>
    </location>
</feature>
<dbReference type="GO" id="GO:0006898">
    <property type="term" value="P:receptor-mediated endocytosis"/>
    <property type="evidence" value="ECO:0007669"/>
    <property type="project" value="Ensembl"/>
</dbReference>
<accession>A0A8C6GB73</accession>
<sequence>MLLSRLLPLLWVLKWASGNCFILPREVIGTYPSLTLELQSVTVQEGLCVLVPCHLIEYPMNRWSDAAFGYWFHEGENTHPDSLVATNKPYQLVQKEMQSRFHFSGDCSLDIRDAQKGDNGSYFFRLEKGDKTWNFCEERISVHVTDLTHSPNISIPQTLELGRPTNVMCSVPWACERGTPPIFSWMSAALISLGPTTTLSSVLTLTPRLQDHGTNLTCQVTFPGAGVTVQKTVQLNVIYNSQNSTAHVSGRVGPGKPRPLADVVQVAMGEAAIKFLLLGICFFFLRDPIGREWRDQQHTWIRQTLSWISLSGCEDGWHYTRDPPLSSQESHG</sequence>
<evidence type="ECO:0000256" key="4">
    <source>
        <dbReference type="ARBA" id="ARBA00022734"/>
    </source>
</evidence>
<dbReference type="InterPro" id="IPR051036">
    <property type="entry name" value="SIGLEC"/>
</dbReference>
<evidence type="ECO:0000256" key="2">
    <source>
        <dbReference type="ARBA" id="ARBA00022692"/>
    </source>
</evidence>
<reference evidence="14" key="1">
    <citation type="submission" date="2025-08" db="UniProtKB">
        <authorList>
            <consortium name="Ensembl"/>
        </authorList>
    </citation>
    <scope>IDENTIFICATION</scope>
</reference>
<keyword evidence="6" id="KW-1133">Transmembrane helix</keyword>
<name>A0A8C6GB73_MUSSI</name>
<dbReference type="Ensembl" id="ENSMSIT00000004073.1">
    <property type="protein sequence ID" value="ENSMSIP00000003214.1"/>
    <property type="gene ID" value="ENSMSIG00000002801.1"/>
</dbReference>
<dbReference type="GO" id="GO:0005886">
    <property type="term" value="C:plasma membrane"/>
    <property type="evidence" value="ECO:0007669"/>
    <property type="project" value="TreeGrafter"/>
</dbReference>
<dbReference type="InterPro" id="IPR036179">
    <property type="entry name" value="Ig-like_dom_sf"/>
</dbReference>
<dbReference type="FunFam" id="2.60.40.10:FF:000912">
    <property type="entry name" value="Myeloid cell surface antigen CD33"/>
    <property type="match status" value="1"/>
</dbReference>
<dbReference type="InterPro" id="IPR013106">
    <property type="entry name" value="Ig_V-set"/>
</dbReference>
<dbReference type="Proteomes" id="UP000694415">
    <property type="component" value="Unplaced"/>
</dbReference>
<keyword evidence="5" id="KW-0130">Cell adhesion</keyword>
<keyword evidence="3 12" id="KW-0732">Signal</keyword>
<dbReference type="GO" id="GO:0007155">
    <property type="term" value="P:cell adhesion"/>
    <property type="evidence" value="ECO:0007669"/>
    <property type="project" value="UniProtKB-KW"/>
</dbReference>
<proteinExistence type="inferred from homology"/>
<evidence type="ECO:0000256" key="11">
    <source>
        <dbReference type="ARBA" id="ARBA00038361"/>
    </source>
</evidence>
<keyword evidence="9" id="KW-0325">Glycoprotein</keyword>
<dbReference type="GO" id="GO:0033691">
    <property type="term" value="F:sialic acid binding"/>
    <property type="evidence" value="ECO:0007669"/>
    <property type="project" value="TreeGrafter"/>
</dbReference>
<feature type="chain" id="PRO_5034042597" evidence="12">
    <location>
        <begin position="19"/>
        <end position="332"/>
    </location>
</feature>
<evidence type="ECO:0000256" key="9">
    <source>
        <dbReference type="ARBA" id="ARBA00023180"/>
    </source>
</evidence>
<dbReference type="GO" id="GO:0009986">
    <property type="term" value="C:cell surface"/>
    <property type="evidence" value="ECO:0007669"/>
    <property type="project" value="Ensembl"/>
</dbReference>
<dbReference type="FunFam" id="2.60.40.10:FF:000829">
    <property type="entry name" value="Sialic acid-binding Ig-like lectin 8"/>
    <property type="match status" value="1"/>
</dbReference>
<feature type="domain" description="Ig-like" evidence="13">
    <location>
        <begin position="32"/>
        <end position="141"/>
    </location>
</feature>
<evidence type="ECO:0000313" key="15">
    <source>
        <dbReference type="Proteomes" id="UP000694415"/>
    </source>
</evidence>
<evidence type="ECO:0000313" key="14">
    <source>
        <dbReference type="Ensembl" id="ENSMSIP00000003214.1"/>
    </source>
</evidence>
<evidence type="ECO:0000259" key="13">
    <source>
        <dbReference type="PROSITE" id="PS50835"/>
    </source>
</evidence>
<evidence type="ECO:0000256" key="3">
    <source>
        <dbReference type="ARBA" id="ARBA00022729"/>
    </source>
</evidence>
<reference evidence="14" key="2">
    <citation type="submission" date="2025-09" db="UniProtKB">
        <authorList>
            <consortium name="Ensembl"/>
        </authorList>
    </citation>
    <scope>IDENTIFICATION</scope>
</reference>
<dbReference type="GO" id="GO:0050728">
    <property type="term" value="P:negative regulation of inflammatory response"/>
    <property type="evidence" value="ECO:0007669"/>
    <property type="project" value="UniProtKB-ARBA"/>
</dbReference>
<dbReference type="InterPro" id="IPR007110">
    <property type="entry name" value="Ig-like_dom"/>
</dbReference>
<evidence type="ECO:0000256" key="12">
    <source>
        <dbReference type="SAM" id="SignalP"/>
    </source>
</evidence>
<dbReference type="GeneTree" id="ENSGT01150000286907"/>
<protein>
    <submittedName>
        <fullName evidence="14">Sialic acid binding Ig-like lectin H</fullName>
    </submittedName>
</protein>
<evidence type="ECO:0000256" key="10">
    <source>
        <dbReference type="ARBA" id="ARBA00023319"/>
    </source>
</evidence>
<keyword evidence="7" id="KW-0472">Membrane</keyword>
<dbReference type="Pfam" id="PF07686">
    <property type="entry name" value="V-set"/>
    <property type="match status" value="1"/>
</dbReference>
<dbReference type="AlphaFoldDB" id="A0A8C6GB73"/>
<dbReference type="SMART" id="SM00409">
    <property type="entry name" value="IG"/>
    <property type="match status" value="2"/>
</dbReference>
<evidence type="ECO:0000256" key="5">
    <source>
        <dbReference type="ARBA" id="ARBA00022889"/>
    </source>
</evidence>
<evidence type="ECO:0000256" key="6">
    <source>
        <dbReference type="ARBA" id="ARBA00022989"/>
    </source>
</evidence>
<keyword evidence="10" id="KW-0393">Immunoglobulin domain</keyword>
<evidence type="ECO:0000256" key="8">
    <source>
        <dbReference type="ARBA" id="ARBA00023157"/>
    </source>
</evidence>
<dbReference type="PROSITE" id="PS50835">
    <property type="entry name" value="IG_LIKE"/>
    <property type="match status" value="2"/>
</dbReference>
<organism evidence="14 15">
    <name type="scientific">Mus spicilegus</name>
    <name type="common">Mound-building mouse</name>
    <dbReference type="NCBI Taxonomy" id="10103"/>
    <lineage>
        <taxon>Eukaryota</taxon>
        <taxon>Metazoa</taxon>
        <taxon>Chordata</taxon>
        <taxon>Craniata</taxon>
        <taxon>Vertebrata</taxon>
        <taxon>Euteleostomi</taxon>
        <taxon>Mammalia</taxon>
        <taxon>Eutheria</taxon>
        <taxon>Euarchontoglires</taxon>
        <taxon>Glires</taxon>
        <taxon>Rodentia</taxon>
        <taxon>Myomorpha</taxon>
        <taxon>Muroidea</taxon>
        <taxon>Muridae</taxon>
        <taxon>Murinae</taxon>
        <taxon>Mus</taxon>
        <taxon>Mus</taxon>
    </lineage>
</organism>
<dbReference type="GO" id="GO:0051649">
    <property type="term" value="P:establishment of localization in cell"/>
    <property type="evidence" value="ECO:0007669"/>
    <property type="project" value="Ensembl"/>
</dbReference>
<comment type="similarity">
    <text evidence="11">Belongs to the immunoglobulin superfamily. SIGLEC (sialic acid binding Ig-like lectin) family.</text>
</comment>
<keyword evidence="15" id="KW-1185">Reference proteome</keyword>